<reference evidence="1" key="1">
    <citation type="journal article" date="2021" name="bioRxiv">
        <title>Whole Genome Assembly and Annotation of Northern Wild Rice, Zizania palustris L., Supports a Whole Genome Duplication in the Zizania Genus.</title>
        <authorList>
            <person name="Haas M."/>
            <person name="Kono T."/>
            <person name="Macchietto M."/>
            <person name="Millas R."/>
            <person name="McGilp L."/>
            <person name="Shao M."/>
            <person name="Duquette J."/>
            <person name="Hirsch C.N."/>
            <person name="Kimball J."/>
        </authorList>
    </citation>
    <scope>NUCLEOTIDE SEQUENCE</scope>
    <source>
        <tissue evidence="1">Fresh leaf tissue</tissue>
    </source>
</reference>
<dbReference type="EMBL" id="JAAALK010000082">
    <property type="protein sequence ID" value="KAG8086340.1"/>
    <property type="molecule type" value="Genomic_DNA"/>
</dbReference>
<evidence type="ECO:0000313" key="1">
    <source>
        <dbReference type="EMBL" id="KAG8086340.1"/>
    </source>
</evidence>
<proteinExistence type="predicted"/>
<evidence type="ECO:0000313" key="2">
    <source>
        <dbReference type="Proteomes" id="UP000729402"/>
    </source>
</evidence>
<protein>
    <submittedName>
        <fullName evidence="1">Uncharacterized protein</fullName>
    </submittedName>
</protein>
<keyword evidence="2" id="KW-1185">Reference proteome</keyword>
<reference evidence="1" key="2">
    <citation type="submission" date="2021-02" db="EMBL/GenBank/DDBJ databases">
        <authorList>
            <person name="Kimball J.A."/>
            <person name="Haas M.W."/>
            <person name="Macchietto M."/>
            <person name="Kono T."/>
            <person name="Duquette J."/>
            <person name="Shao M."/>
        </authorList>
    </citation>
    <scope>NUCLEOTIDE SEQUENCE</scope>
    <source>
        <tissue evidence="1">Fresh leaf tissue</tissue>
    </source>
</reference>
<organism evidence="1 2">
    <name type="scientific">Zizania palustris</name>
    <name type="common">Northern wild rice</name>
    <dbReference type="NCBI Taxonomy" id="103762"/>
    <lineage>
        <taxon>Eukaryota</taxon>
        <taxon>Viridiplantae</taxon>
        <taxon>Streptophyta</taxon>
        <taxon>Embryophyta</taxon>
        <taxon>Tracheophyta</taxon>
        <taxon>Spermatophyta</taxon>
        <taxon>Magnoliopsida</taxon>
        <taxon>Liliopsida</taxon>
        <taxon>Poales</taxon>
        <taxon>Poaceae</taxon>
        <taxon>BOP clade</taxon>
        <taxon>Oryzoideae</taxon>
        <taxon>Oryzeae</taxon>
        <taxon>Zizaniinae</taxon>
        <taxon>Zizania</taxon>
    </lineage>
</organism>
<comment type="caution">
    <text evidence="1">The sequence shown here is derived from an EMBL/GenBank/DDBJ whole genome shotgun (WGS) entry which is preliminary data.</text>
</comment>
<name>A0A8J5W9P7_ZIZPA</name>
<gene>
    <name evidence="1" type="ORF">GUJ93_ZPchr0010g10622</name>
</gene>
<sequence>MGSSYATPTYYPCLVRLRGGLAMGWSIEASRRRWVPLTSFHQVSYSANRRGAKLLFEVCRQFLRIIRRWVINNAKLSDQNLQSQ</sequence>
<accession>A0A8J5W9P7</accession>
<dbReference type="Proteomes" id="UP000729402">
    <property type="component" value="Unassembled WGS sequence"/>
</dbReference>
<dbReference type="AlphaFoldDB" id="A0A8J5W9P7"/>